<organism evidence="2 3">
    <name type="scientific">Alloalcanivorax marinus</name>
    <dbReference type="NCBI Taxonomy" id="1177169"/>
    <lineage>
        <taxon>Bacteria</taxon>
        <taxon>Pseudomonadati</taxon>
        <taxon>Pseudomonadota</taxon>
        <taxon>Gammaproteobacteria</taxon>
        <taxon>Oceanospirillales</taxon>
        <taxon>Alcanivoracaceae</taxon>
        <taxon>Alloalcanivorax</taxon>
    </lineage>
</organism>
<sequence length="233" mass="26826">MNKRHPDNTNLSLHYDATWEGLPVLARPDRPLAVNYLESIRPVLDRALAQHPRTCVIHLVARLPYGWQGPSGGLANRFIKSLRSQIRFDLQRKRRQGKRVHACHVRLIWCREFGAEGQPHYHIAILVNRDAYSVLGRIAGQPEPDCPWWLEEEQAVANMAERIQRAWCSALGLTKGQGVGLVHFPRNAVQLISKESPMFAEQYKEVFKRLSYLAKVETKLYEDGHRNFGYSHD</sequence>
<evidence type="ECO:0000313" key="3">
    <source>
        <dbReference type="Proteomes" id="UP001108027"/>
    </source>
</evidence>
<dbReference type="Proteomes" id="UP001108027">
    <property type="component" value="Unassembled WGS sequence"/>
</dbReference>
<dbReference type="AlphaFoldDB" id="A0A9Q3YPY4"/>
<evidence type="ECO:0000313" key="2">
    <source>
        <dbReference type="EMBL" id="MCC4307068.1"/>
    </source>
</evidence>
<comment type="caution">
    <text evidence="2">The sequence shown here is derived from an EMBL/GenBank/DDBJ whole genome shotgun (WGS) entry which is preliminary data.</text>
</comment>
<feature type="domain" description="YagK/YfjJ C-terminal" evidence="1">
    <location>
        <begin position="48"/>
        <end position="231"/>
    </location>
</feature>
<accession>A0A9Q3YPY4</accession>
<reference evidence="2" key="1">
    <citation type="submission" date="2021-10" db="EMBL/GenBank/DDBJ databases">
        <title>The diversity and Nitrogen Metabolism of Culturable Nitrate-Utilizing Bacteria Within the Oxygen Minimum Zone of the Changjiang (Yangtze River)Estuary.</title>
        <authorList>
            <person name="Zhang D."/>
            <person name="Zheng J."/>
            <person name="Liu S."/>
            <person name="He W."/>
        </authorList>
    </citation>
    <scope>NUCLEOTIDE SEQUENCE</scope>
    <source>
        <strain evidence="2">FXH-223</strain>
    </source>
</reference>
<keyword evidence="3" id="KW-1185">Reference proteome</keyword>
<protein>
    <submittedName>
        <fullName evidence="2">Inovirus Gp2 family protein</fullName>
    </submittedName>
</protein>
<dbReference type="Pfam" id="PF11726">
    <property type="entry name" value="YagK_YfjJ_C"/>
    <property type="match status" value="1"/>
</dbReference>
<proteinExistence type="predicted"/>
<dbReference type="RefSeq" id="WP_228232196.1">
    <property type="nucleotide sequence ID" value="NZ_JAJGNA010000001.1"/>
</dbReference>
<dbReference type="InterPro" id="IPR057271">
    <property type="entry name" value="YagK_YfjJ_C"/>
</dbReference>
<name>A0A9Q3YPY4_9GAMM</name>
<evidence type="ECO:0000259" key="1">
    <source>
        <dbReference type="Pfam" id="PF11726"/>
    </source>
</evidence>
<gene>
    <name evidence="2" type="ORF">LL252_00665</name>
</gene>
<dbReference type="EMBL" id="JAJGNA010000001">
    <property type="protein sequence ID" value="MCC4307068.1"/>
    <property type="molecule type" value="Genomic_DNA"/>
</dbReference>